<organism evidence="1 2">
    <name type="scientific">Cotesia congregata</name>
    <name type="common">Parasitoid wasp</name>
    <name type="synonym">Apanteles congregatus</name>
    <dbReference type="NCBI Taxonomy" id="51543"/>
    <lineage>
        <taxon>Eukaryota</taxon>
        <taxon>Metazoa</taxon>
        <taxon>Ecdysozoa</taxon>
        <taxon>Arthropoda</taxon>
        <taxon>Hexapoda</taxon>
        <taxon>Insecta</taxon>
        <taxon>Pterygota</taxon>
        <taxon>Neoptera</taxon>
        <taxon>Endopterygota</taxon>
        <taxon>Hymenoptera</taxon>
        <taxon>Apocrita</taxon>
        <taxon>Ichneumonoidea</taxon>
        <taxon>Braconidae</taxon>
        <taxon>Microgastrinae</taxon>
        <taxon>Cotesia</taxon>
    </lineage>
</organism>
<dbReference type="OrthoDB" id="10253254at2759"/>
<evidence type="ECO:0000313" key="1">
    <source>
        <dbReference type="EMBL" id="CAG5108338.1"/>
    </source>
</evidence>
<dbReference type="GO" id="GO:0004386">
    <property type="term" value="F:helicase activity"/>
    <property type="evidence" value="ECO:0007669"/>
    <property type="project" value="UniProtKB-KW"/>
</dbReference>
<dbReference type="InterPro" id="IPR027417">
    <property type="entry name" value="P-loop_NTPase"/>
</dbReference>
<sequence length="67" mass="7414">MLDVGHEMTVYIDVLSALLKQILQRRPELKLIITTSASILLSENCGDNCCTNPSTRITGRYSVVFNG</sequence>
<keyword evidence="1" id="KW-0378">Hydrolase</keyword>
<comment type="caution">
    <text evidence="1">The sequence shown here is derived from an EMBL/GenBank/DDBJ whole genome shotgun (WGS) entry which is preliminary data.</text>
</comment>
<gene>
    <name evidence="1" type="ORF">HICCMSTLAB_LOCUS13187</name>
</gene>
<dbReference type="EMBL" id="CAJNRD030001124">
    <property type="protein sequence ID" value="CAG5108338.1"/>
    <property type="molecule type" value="Genomic_DNA"/>
</dbReference>
<keyword evidence="2" id="KW-1185">Reference proteome</keyword>
<keyword evidence="1" id="KW-0347">Helicase</keyword>
<evidence type="ECO:0000313" key="2">
    <source>
        <dbReference type="Proteomes" id="UP000786811"/>
    </source>
</evidence>
<name>A0A8J2HP13_COTCN</name>
<protein>
    <submittedName>
        <fullName evidence="1">Similar to dhx8: ATP-dependent RNA helicase dhx8 (Dictyostelium discoideum)</fullName>
    </submittedName>
</protein>
<keyword evidence="1" id="KW-0067">ATP-binding</keyword>
<dbReference type="Proteomes" id="UP000786811">
    <property type="component" value="Unassembled WGS sequence"/>
</dbReference>
<dbReference type="Gene3D" id="3.40.50.300">
    <property type="entry name" value="P-loop containing nucleotide triphosphate hydrolases"/>
    <property type="match status" value="1"/>
</dbReference>
<keyword evidence="1" id="KW-0547">Nucleotide-binding</keyword>
<accession>A0A8J2HP13</accession>
<dbReference type="AlphaFoldDB" id="A0A8J2HP13"/>
<proteinExistence type="predicted"/>
<reference evidence="1" key="1">
    <citation type="submission" date="2021-04" db="EMBL/GenBank/DDBJ databases">
        <authorList>
            <person name="Chebbi M.A.C M."/>
        </authorList>
    </citation>
    <scope>NUCLEOTIDE SEQUENCE</scope>
</reference>